<proteinExistence type="predicted"/>
<keyword evidence="3" id="KW-1185">Reference proteome</keyword>
<dbReference type="RefSeq" id="WP_334661978.1">
    <property type="nucleotide sequence ID" value="NZ_JARULZ010000003.1"/>
</dbReference>
<evidence type="ECO:0000313" key="2">
    <source>
        <dbReference type="EMBL" id="MEH0639591.1"/>
    </source>
</evidence>
<protein>
    <submittedName>
        <fullName evidence="2">Uncharacterized protein</fullName>
    </submittedName>
</protein>
<reference evidence="2" key="1">
    <citation type="submission" date="2023-04" db="EMBL/GenBank/DDBJ databases">
        <title>Genomic diversity of scab-causing Streptomyces spp. in the province of Quebec, Canada.</title>
        <authorList>
            <person name="Biessy A."/>
            <person name="Cadieux M."/>
            <person name="Ciotola M."/>
            <person name="Filion M."/>
        </authorList>
    </citation>
    <scope>NUCLEOTIDE SEQUENCE</scope>
    <source>
        <strain evidence="2">B21-115</strain>
    </source>
</reference>
<dbReference type="InterPro" id="IPR036271">
    <property type="entry name" value="Tet_transcr_reg_TetR-rel_C_sf"/>
</dbReference>
<accession>A0ABU8B1V6</accession>
<name>A0ABU8B1V6_9ACTN</name>
<feature type="region of interest" description="Disordered" evidence="1">
    <location>
        <begin position="106"/>
        <end position="131"/>
    </location>
</feature>
<evidence type="ECO:0000256" key="1">
    <source>
        <dbReference type="SAM" id="MobiDB-lite"/>
    </source>
</evidence>
<dbReference type="SUPFAM" id="SSF48498">
    <property type="entry name" value="Tetracyclin repressor-like, C-terminal domain"/>
    <property type="match status" value="1"/>
</dbReference>
<sequence>MTHPQQQADWLNRPVSPSVIATVMERAERDPDMRRLRDEMFGRAGEHLTDALAPPSHAVNYAPASRNTPGDLAPRIVGPLLFQRLMPGAQPDRETVADTVDAALATWQPHTRQPHAVRPNGSSSGRPAHRLPTVASGVIPQWRTIDD</sequence>
<gene>
    <name evidence="2" type="ORF">QBA35_41345</name>
</gene>
<dbReference type="EMBL" id="JARULZ010000003">
    <property type="protein sequence ID" value="MEH0639591.1"/>
    <property type="molecule type" value="Genomic_DNA"/>
</dbReference>
<comment type="caution">
    <text evidence="2">The sequence shown here is derived from an EMBL/GenBank/DDBJ whole genome shotgun (WGS) entry which is preliminary data.</text>
</comment>
<evidence type="ECO:0000313" key="3">
    <source>
        <dbReference type="Proteomes" id="UP001310290"/>
    </source>
</evidence>
<dbReference type="Proteomes" id="UP001310290">
    <property type="component" value="Unassembled WGS sequence"/>
</dbReference>
<organism evidence="2 3">
    <name type="scientific">Streptomyces bottropensis</name>
    <dbReference type="NCBI Taxonomy" id="42235"/>
    <lineage>
        <taxon>Bacteria</taxon>
        <taxon>Bacillati</taxon>
        <taxon>Actinomycetota</taxon>
        <taxon>Actinomycetes</taxon>
        <taxon>Kitasatosporales</taxon>
        <taxon>Streptomycetaceae</taxon>
        <taxon>Streptomyces</taxon>
    </lineage>
</organism>
<dbReference type="Gene3D" id="1.10.357.10">
    <property type="entry name" value="Tetracycline Repressor, domain 2"/>
    <property type="match status" value="1"/>
</dbReference>